<evidence type="ECO:0000313" key="1">
    <source>
        <dbReference type="EMBL" id="KAK5904082.1"/>
    </source>
</evidence>
<dbReference type="Proteomes" id="UP001331515">
    <property type="component" value="Unassembled WGS sequence"/>
</dbReference>
<accession>A0AAN8CI94</accession>
<protein>
    <submittedName>
        <fullName evidence="1">Uncharacterized protein</fullName>
    </submittedName>
</protein>
<organism evidence="1 2">
    <name type="scientific">Champsocephalus gunnari</name>
    <name type="common">Mackerel icefish</name>
    <dbReference type="NCBI Taxonomy" id="52237"/>
    <lineage>
        <taxon>Eukaryota</taxon>
        <taxon>Metazoa</taxon>
        <taxon>Chordata</taxon>
        <taxon>Craniata</taxon>
        <taxon>Vertebrata</taxon>
        <taxon>Euteleostomi</taxon>
        <taxon>Actinopterygii</taxon>
        <taxon>Neopterygii</taxon>
        <taxon>Teleostei</taxon>
        <taxon>Neoteleostei</taxon>
        <taxon>Acanthomorphata</taxon>
        <taxon>Eupercaria</taxon>
        <taxon>Perciformes</taxon>
        <taxon>Notothenioidei</taxon>
        <taxon>Channichthyidae</taxon>
        <taxon>Champsocephalus</taxon>
    </lineage>
</organism>
<proteinExistence type="predicted"/>
<dbReference type="AlphaFoldDB" id="A0AAN8CI94"/>
<comment type="caution">
    <text evidence="1">The sequence shown here is derived from an EMBL/GenBank/DDBJ whole genome shotgun (WGS) entry which is preliminary data.</text>
</comment>
<sequence length="86" mass="8805">MLCKPRGHRGTGDSVAGAVRTDSVLSSQPQLLRSASPQQVTRRARLCAVLSASAAAVCLPSAGNKKSQAVCCPLSLSCCGLPPLSR</sequence>
<evidence type="ECO:0000313" key="2">
    <source>
        <dbReference type="Proteomes" id="UP001331515"/>
    </source>
</evidence>
<dbReference type="EMBL" id="JAURVH010001531">
    <property type="protein sequence ID" value="KAK5904082.1"/>
    <property type="molecule type" value="Genomic_DNA"/>
</dbReference>
<reference evidence="1 2" key="1">
    <citation type="journal article" date="2023" name="Mol. Biol. Evol.">
        <title>Genomics of Secondarily Temperate Adaptation in the Only Non-Antarctic Icefish.</title>
        <authorList>
            <person name="Rivera-Colon A.G."/>
            <person name="Rayamajhi N."/>
            <person name="Minhas B.F."/>
            <person name="Madrigal G."/>
            <person name="Bilyk K.T."/>
            <person name="Yoon V."/>
            <person name="Hune M."/>
            <person name="Gregory S."/>
            <person name="Cheng C.H.C."/>
            <person name="Catchen J.M."/>
        </authorList>
    </citation>
    <scope>NUCLEOTIDE SEQUENCE [LARGE SCALE GENOMIC DNA]</scope>
    <source>
        <tissue evidence="1">White muscle</tissue>
    </source>
</reference>
<gene>
    <name evidence="1" type="ORF">CgunFtcFv8_007804</name>
</gene>
<keyword evidence="2" id="KW-1185">Reference proteome</keyword>
<name>A0AAN8CI94_CHAGU</name>